<evidence type="ECO:0000256" key="1">
    <source>
        <dbReference type="SAM" id="MobiDB-lite"/>
    </source>
</evidence>
<keyword evidence="2" id="KW-1185">Reference proteome</keyword>
<organism evidence="2 3">
    <name type="scientific">Romanomermis culicivorax</name>
    <name type="common">Nematode worm</name>
    <dbReference type="NCBI Taxonomy" id="13658"/>
    <lineage>
        <taxon>Eukaryota</taxon>
        <taxon>Metazoa</taxon>
        <taxon>Ecdysozoa</taxon>
        <taxon>Nematoda</taxon>
        <taxon>Enoplea</taxon>
        <taxon>Dorylaimia</taxon>
        <taxon>Mermithida</taxon>
        <taxon>Mermithoidea</taxon>
        <taxon>Mermithidae</taxon>
        <taxon>Romanomermis</taxon>
    </lineage>
</organism>
<accession>A0A915K4R1</accession>
<evidence type="ECO:0000313" key="3">
    <source>
        <dbReference type="WBParaSite" id="nRc.2.0.1.t33318-RA"/>
    </source>
</evidence>
<dbReference type="AlphaFoldDB" id="A0A915K4R1"/>
<evidence type="ECO:0000313" key="2">
    <source>
        <dbReference type="Proteomes" id="UP000887565"/>
    </source>
</evidence>
<reference evidence="3" key="1">
    <citation type="submission" date="2022-11" db="UniProtKB">
        <authorList>
            <consortium name="WormBaseParasite"/>
        </authorList>
    </citation>
    <scope>IDENTIFICATION</scope>
</reference>
<proteinExistence type="predicted"/>
<feature type="compositionally biased region" description="Polar residues" evidence="1">
    <location>
        <begin position="1"/>
        <end position="13"/>
    </location>
</feature>
<feature type="region of interest" description="Disordered" evidence="1">
    <location>
        <begin position="1"/>
        <end position="84"/>
    </location>
</feature>
<dbReference type="Proteomes" id="UP000887565">
    <property type="component" value="Unplaced"/>
</dbReference>
<feature type="compositionally biased region" description="Polar residues" evidence="1">
    <location>
        <begin position="143"/>
        <end position="160"/>
    </location>
</feature>
<sequence length="213" mass="22881">MTGTDITASSCNGATLPEPDSDEDDDHSSQAFNDLAQSASMTFSTTSTSSGDVRSRSRSESAAPPTLAELFPPPPSPLPLAVLESDPYAEEIPLCDLTAKSTYGQTTARPPPCTCPAPTSAKHSVDQHQKGPPPAPPKRSENTRLTTTTVRASKANSNDFGNLRRPNNGFPSMHLQSYQTASSEYCEIYGNSEPNYSNRAQYFGQSKKLNAYQ</sequence>
<name>A0A915K4R1_ROMCU</name>
<protein>
    <submittedName>
        <fullName evidence="3">Uncharacterized protein</fullName>
    </submittedName>
</protein>
<dbReference type="WBParaSite" id="nRc.2.0.1.t33318-RA">
    <property type="protein sequence ID" value="nRc.2.0.1.t33318-RA"/>
    <property type="gene ID" value="nRc.2.0.1.g33318"/>
</dbReference>
<feature type="compositionally biased region" description="Low complexity" evidence="1">
    <location>
        <begin position="38"/>
        <end position="50"/>
    </location>
</feature>
<feature type="region of interest" description="Disordered" evidence="1">
    <location>
        <begin position="102"/>
        <end position="176"/>
    </location>
</feature>